<dbReference type="Pfam" id="PF00326">
    <property type="entry name" value="Peptidase_S9"/>
    <property type="match status" value="1"/>
</dbReference>
<dbReference type="InterPro" id="IPR029058">
    <property type="entry name" value="AB_hydrolase_fold"/>
</dbReference>
<evidence type="ECO:0000256" key="1">
    <source>
        <dbReference type="ARBA" id="ARBA00022801"/>
    </source>
</evidence>
<dbReference type="GO" id="GO:0004177">
    <property type="term" value="F:aminopeptidase activity"/>
    <property type="evidence" value="ECO:0007669"/>
    <property type="project" value="UniProtKB-KW"/>
</dbReference>
<evidence type="ECO:0000259" key="9">
    <source>
        <dbReference type="Pfam" id="PF00930"/>
    </source>
</evidence>
<feature type="domain" description="Dipeptidylpeptidase IV N-terminal" evidence="9">
    <location>
        <begin position="262"/>
        <end position="393"/>
    </location>
</feature>
<dbReference type="Gene3D" id="3.40.50.1820">
    <property type="entry name" value="alpha/beta hydrolase"/>
    <property type="match status" value="1"/>
</dbReference>
<dbReference type="SUPFAM" id="SSF82171">
    <property type="entry name" value="DPP6 N-terminal domain-like"/>
    <property type="match status" value="1"/>
</dbReference>
<dbReference type="InterPro" id="IPR011042">
    <property type="entry name" value="6-blade_b-propeller_TolB-like"/>
</dbReference>
<dbReference type="AlphaFoldDB" id="A0A4V2PUU5"/>
<evidence type="ECO:0000256" key="5">
    <source>
        <dbReference type="ARBA" id="ARBA00032596"/>
    </source>
</evidence>
<keyword evidence="10" id="KW-0031">Aminopeptidase</keyword>
<comment type="function">
    <text evidence="6">This enzyme catalyzes the hydrolysis of the N-terminal peptide bond of an N-acetylated peptide to generate an N-acetylated amino acid and a peptide with a free N-terminus. It preferentially cleaves off Ac-Ala, Ac-Met and Ac-Ser. Also, involved in the degradation of oxidized and glycated proteins.</text>
</comment>
<evidence type="ECO:0000256" key="3">
    <source>
        <dbReference type="ARBA" id="ARBA00022990"/>
    </source>
</evidence>
<dbReference type="InterPro" id="IPR011659">
    <property type="entry name" value="WD40"/>
</dbReference>
<dbReference type="RefSeq" id="WP_243648280.1">
    <property type="nucleotide sequence ID" value="NZ_SMGK01000005.1"/>
</dbReference>
<protein>
    <recommendedName>
        <fullName evidence="5">Acyl-peptide hydrolase</fullName>
    </recommendedName>
    <alternativeName>
        <fullName evidence="4">Acylaminoacyl-peptidase</fullName>
    </alternativeName>
</protein>
<keyword evidence="11" id="KW-1185">Reference proteome</keyword>
<dbReference type="PROSITE" id="PS00708">
    <property type="entry name" value="PRO_ENDOPEP_SER"/>
    <property type="match status" value="1"/>
</dbReference>
<evidence type="ECO:0000256" key="7">
    <source>
        <dbReference type="SAM" id="SignalP"/>
    </source>
</evidence>
<accession>A0A4V2PUU5</accession>
<gene>
    <name evidence="10" type="ORF">C7378_3041</name>
</gene>
<comment type="caution">
    <text evidence="10">The sequence shown here is derived from an EMBL/GenBank/DDBJ whole genome shotgun (WGS) entry which is preliminary data.</text>
</comment>
<dbReference type="SUPFAM" id="SSF53474">
    <property type="entry name" value="alpha/beta-Hydrolases"/>
    <property type="match status" value="1"/>
</dbReference>
<evidence type="ECO:0000259" key="8">
    <source>
        <dbReference type="Pfam" id="PF00326"/>
    </source>
</evidence>
<keyword evidence="10" id="KW-0645">Protease</keyword>
<proteinExistence type="predicted"/>
<dbReference type="Gene3D" id="2.120.10.30">
    <property type="entry name" value="TolB, C-terminal domain"/>
    <property type="match status" value="3"/>
</dbReference>
<dbReference type="InterPro" id="IPR002469">
    <property type="entry name" value="Peptidase_S9B_N"/>
</dbReference>
<evidence type="ECO:0000313" key="10">
    <source>
        <dbReference type="EMBL" id="TCK71751.1"/>
    </source>
</evidence>
<keyword evidence="7" id="KW-0732">Signal</keyword>
<keyword evidence="2" id="KW-0720">Serine protease</keyword>
<name>A0A4V2PUU5_9BACT</name>
<dbReference type="PANTHER" id="PTHR42776">
    <property type="entry name" value="SERINE PEPTIDASE S9 FAMILY MEMBER"/>
    <property type="match status" value="1"/>
</dbReference>
<dbReference type="Pfam" id="PF00930">
    <property type="entry name" value="DPPIV_N"/>
    <property type="match status" value="1"/>
</dbReference>
<dbReference type="EMBL" id="SMGK01000005">
    <property type="protein sequence ID" value="TCK71751.1"/>
    <property type="molecule type" value="Genomic_DNA"/>
</dbReference>
<dbReference type="Pfam" id="PF07676">
    <property type="entry name" value="PD40"/>
    <property type="match status" value="3"/>
</dbReference>
<evidence type="ECO:0000313" key="11">
    <source>
        <dbReference type="Proteomes" id="UP000295210"/>
    </source>
</evidence>
<dbReference type="InterPro" id="IPR001375">
    <property type="entry name" value="Peptidase_S9_cat"/>
</dbReference>
<evidence type="ECO:0000256" key="4">
    <source>
        <dbReference type="ARBA" id="ARBA00032284"/>
    </source>
</evidence>
<feature type="domain" description="Peptidase S9 prolyl oligopeptidase catalytic" evidence="8">
    <location>
        <begin position="504"/>
        <end position="703"/>
    </location>
</feature>
<evidence type="ECO:0000256" key="6">
    <source>
        <dbReference type="ARBA" id="ARBA00045885"/>
    </source>
</evidence>
<dbReference type="GO" id="GO:0004252">
    <property type="term" value="F:serine-type endopeptidase activity"/>
    <property type="evidence" value="ECO:0007669"/>
    <property type="project" value="InterPro"/>
</dbReference>
<dbReference type="InterPro" id="IPR002471">
    <property type="entry name" value="Pept_S9_AS"/>
</dbReference>
<sequence>MHLPLRMFTAALLLQSLLPFAGLHAQEFTLQQAMSAPFNSELSAAPAGRRFAWVMDEEGRRNLWIAEPSAGGYHSRPLTHYDADDGQQIDELAWTPDGESIAFTRGGDFEFPEKPFPNPALLPQGVEQQIWLISIKDGSQRLIADGRSPAFSPGGGTLAYLSKGQVWTVKWDDPAAKPAQMFFARGELGSLRWSPDGRRLAFVSGRGDHGFIGVYDIAAKHLSYLDPSTQSDSEPVWSPDSRRVAFIRIPPDESGITFKPRRTAQPWSIHAVDVSTGTATTIWRATPGQGSAFHELEGTNQLLWMADGRIVFPWEGDGWIHLYAVSSEGGSASALTPGAFEVEDVTSSPDHRRIVYASNQATTDPLDQDRRHLWSLDEAGGTPRQLTTGAGIEKNPILASDGSTLATLHADARLPVRPAIVASGELHDLAPQTIPATFPAAKFAVPQQVIFSAADGTKIHGQLFLPPANQGRHAAVVFFHGGSRRQMLLGWNSMQYYSNAYAMNQYLASLGYIVLSVNYRSGIGYGLDFREALNYGAAGASEFNDVLGAGLYLRNRADVDPARIGVWGGSYGGYLTALALARASDLFAAGVDMHGVHDWNIELGNWQPSYNPNADQKAARLAWESSPLAYVSTWRSPVLLMQGDDDRNVQFSQTVKLAAALRAQGIPFEEHIFPDEIHDFLLHRTWVTAYQLEADFFNRKLGNQPRK</sequence>
<dbReference type="GO" id="GO:0006508">
    <property type="term" value="P:proteolysis"/>
    <property type="evidence" value="ECO:0007669"/>
    <property type="project" value="InterPro"/>
</dbReference>
<evidence type="ECO:0000256" key="2">
    <source>
        <dbReference type="ARBA" id="ARBA00022825"/>
    </source>
</evidence>
<feature type="signal peptide" evidence="7">
    <location>
        <begin position="1"/>
        <end position="25"/>
    </location>
</feature>
<keyword evidence="1" id="KW-0378">Hydrolase</keyword>
<dbReference type="PANTHER" id="PTHR42776:SF27">
    <property type="entry name" value="DIPEPTIDYL PEPTIDASE FAMILY MEMBER 6"/>
    <property type="match status" value="1"/>
</dbReference>
<organism evidence="10 11">
    <name type="scientific">Acidipila rosea</name>
    <dbReference type="NCBI Taxonomy" id="768535"/>
    <lineage>
        <taxon>Bacteria</taxon>
        <taxon>Pseudomonadati</taxon>
        <taxon>Acidobacteriota</taxon>
        <taxon>Terriglobia</taxon>
        <taxon>Terriglobales</taxon>
        <taxon>Acidobacteriaceae</taxon>
        <taxon>Acidipila</taxon>
    </lineage>
</organism>
<reference evidence="10 11" key="1">
    <citation type="submission" date="2019-03" db="EMBL/GenBank/DDBJ databases">
        <title>Genomic Encyclopedia of Type Strains, Phase IV (KMG-IV): sequencing the most valuable type-strain genomes for metagenomic binning, comparative biology and taxonomic classification.</title>
        <authorList>
            <person name="Goeker M."/>
        </authorList>
    </citation>
    <scope>NUCLEOTIDE SEQUENCE [LARGE SCALE GENOMIC DNA]</scope>
    <source>
        <strain evidence="10 11">DSM 103428</strain>
    </source>
</reference>
<dbReference type="Proteomes" id="UP000295210">
    <property type="component" value="Unassembled WGS sequence"/>
</dbReference>
<keyword evidence="3" id="KW-0007">Acetylation</keyword>
<feature type="chain" id="PRO_5020641970" description="Acyl-peptide hydrolase" evidence="7">
    <location>
        <begin position="26"/>
        <end position="707"/>
    </location>
</feature>